<organism evidence="1 2">
    <name type="scientific">Canavalia gladiata</name>
    <name type="common">Sword bean</name>
    <name type="synonym">Dolichos gladiatus</name>
    <dbReference type="NCBI Taxonomy" id="3824"/>
    <lineage>
        <taxon>Eukaryota</taxon>
        <taxon>Viridiplantae</taxon>
        <taxon>Streptophyta</taxon>
        <taxon>Embryophyta</taxon>
        <taxon>Tracheophyta</taxon>
        <taxon>Spermatophyta</taxon>
        <taxon>Magnoliopsida</taxon>
        <taxon>eudicotyledons</taxon>
        <taxon>Gunneridae</taxon>
        <taxon>Pentapetalae</taxon>
        <taxon>rosids</taxon>
        <taxon>fabids</taxon>
        <taxon>Fabales</taxon>
        <taxon>Fabaceae</taxon>
        <taxon>Papilionoideae</taxon>
        <taxon>50 kb inversion clade</taxon>
        <taxon>NPAAA clade</taxon>
        <taxon>indigoferoid/millettioid clade</taxon>
        <taxon>Phaseoleae</taxon>
        <taxon>Canavalia</taxon>
    </lineage>
</organism>
<sequence length="90" mass="10096">MNLLSVGACMAVQLSSELSSCWQKRKAIKGRKQKGEDRRYLCAIFQAVHPCLVLMISSLLTDKEANHFGVIRQLNIQHELPTVSSIKPTE</sequence>
<comment type="caution">
    <text evidence="1">The sequence shown here is derived from an EMBL/GenBank/DDBJ whole genome shotgun (WGS) entry which is preliminary data.</text>
</comment>
<reference evidence="1 2" key="1">
    <citation type="submission" date="2024-01" db="EMBL/GenBank/DDBJ databases">
        <title>The genomes of 5 underutilized Papilionoideae crops provide insights into root nodulation and disease resistanc.</title>
        <authorList>
            <person name="Jiang F."/>
        </authorList>
    </citation>
    <scope>NUCLEOTIDE SEQUENCE [LARGE SCALE GENOMIC DNA]</scope>
    <source>
        <strain evidence="1">LVBAO_FW01</strain>
        <tissue evidence="1">Leaves</tissue>
    </source>
</reference>
<dbReference type="Proteomes" id="UP001367508">
    <property type="component" value="Unassembled WGS sequence"/>
</dbReference>
<dbReference type="AlphaFoldDB" id="A0AAN9LPI3"/>
<dbReference type="EMBL" id="JAYMYQ010000004">
    <property type="protein sequence ID" value="KAK7339900.1"/>
    <property type="molecule type" value="Genomic_DNA"/>
</dbReference>
<keyword evidence="2" id="KW-1185">Reference proteome</keyword>
<name>A0AAN9LPI3_CANGL</name>
<evidence type="ECO:0000313" key="2">
    <source>
        <dbReference type="Proteomes" id="UP001367508"/>
    </source>
</evidence>
<protein>
    <submittedName>
        <fullName evidence="1">Uncharacterized protein</fullName>
    </submittedName>
</protein>
<accession>A0AAN9LPI3</accession>
<proteinExistence type="predicted"/>
<evidence type="ECO:0000313" key="1">
    <source>
        <dbReference type="EMBL" id="KAK7339900.1"/>
    </source>
</evidence>
<gene>
    <name evidence="1" type="ORF">VNO77_20586</name>
</gene>